<feature type="transmembrane region" description="Helical" evidence="14">
    <location>
        <begin position="92"/>
        <end position="111"/>
    </location>
</feature>
<dbReference type="EC" id="2.7.13.3" evidence="3"/>
<evidence type="ECO:0000256" key="5">
    <source>
        <dbReference type="ARBA" id="ARBA00022519"/>
    </source>
</evidence>
<evidence type="ECO:0000256" key="10">
    <source>
        <dbReference type="ARBA" id="ARBA00022840"/>
    </source>
</evidence>
<keyword evidence="5" id="KW-0997">Cell inner membrane</keyword>
<dbReference type="InterPro" id="IPR050980">
    <property type="entry name" value="2C_sensor_his_kinase"/>
</dbReference>
<sequence>MVDKFRNVLSSELTYQQLWVQFSEPETLHVHTNDTLLTEIPERWSQRLLIDDLSPPILVIQLQLAEGEWLYVATLLPVPDFLADMQLRSPQTLAYLLVFLAGVIGLSFLVIRQQTRPLTFMLRAAEELGQDIGHDPIPETGSREIRATARVFNQMQARIQTYLSDREHFFTAMSHDLKTPITRMRIRTELLEKPQHRIKFTRDLDEVEQMVRGALQALRDTHYEEDALATDLSQLIEDVIEDVAGQAHPISLNGSAAPSRSNPCCLSGH</sequence>
<keyword evidence="7 14" id="KW-0812">Transmembrane</keyword>
<evidence type="ECO:0000256" key="2">
    <source>
        <dbReference type="ARBA" id="ARBA00004429"/>
    </source>
</evidence>
<evidence type="ECO:0000256" key="9">
    <source>
        <dbReference type="ARBA" id="ARBA00022777"/>
    </source>
</evidence>
<evidence type="ECO:0000256" key="8">
    <source>
        <dbReference type="ARBA" id="ARBA00022741"/>
    </source>
</evidence>
<evidence type="ECO:0000256" key="11">
    <source>
        <dbReference type="ARBA" id="ARBA00022989"/>
    </source>
</evidence>
<evidence type="ECO:0000256" key="7">
    <source>
        <dbReference type="ARBA" id="ARBA00022692"/>
    </source>
</evidence>
<dbReference type="SMART" id="SM00388">
    <property type="entry name" value="HisKA"/>
    <property type="match status" value="1"/>
</dbReference>
<dbReference type="SUPFAM" id="SSF47384">
    <property type="entry name" value="Homodimeric domain of signal transducing histidine kinase"/>
    <property type="match status" value="1"/>
</dbReference>
<dbReference type="InterPro" id="IPR003660">
    <property type="entry name" value="HAMP_dom"/>
</dbReference>
<evidence type="ECO:0000256" key="3">
    <source>
        <dbReference type="ARBA" id="ARBA00012438"/>
    </source>
</evidence>
<dbReference type="PROSITE" id="PS50885">
    <property type="entry name" value="HAMP"/>
    <property type="match status" value="1"/>
</dbReference>
<keyword evidence="8" id="KW-0547">Nucleotide-binding</keyword>
<dbReference type="RefSeq" id="WP_379909013.1">
    <property type="nucleotide sequence ID" value="NZ_JBHSWE010000001.1"/>
</dbReference>
<dbReference type="EMBL" id="JBHSWE010000001">
    <property type="protein sequence ID" value="MFC6670509.1"/>
    <property type="molecule type" value="Genomic_DNA"/>
</dbReference>
<dbReference type="GO" id="GO:0016301">
    <property type="term" value="F:kinase activity"/>
    <property type="evidence" value="ECO:0007669"/>
    <property type="project" value="UniProtKB-KW"/>
</dbReference>
<dbReference type="Pfam" id="PF00512">
    <property type="entry name" value="HisKA"/>
    <property type="match status" value="1"/>
</dbReference>
<evidence type="ECO:0000256" key="12">
    <source>
        <dbReference type="ARBA" id="ARBA00023012"/>
    </source>
</evidence>
<evidence type="ECO:0000256" key="6">
    <source>
        <dbReference type="ARBA" id="ARBA00022679"/>
    </source>
</evidence>
<dbReference type="CDD" id="cd00082">
    <property type="entry name" value="HisKA"/>
    <property type="match status" value="1"/>
</dbReference>
<organism evidence="16 17">
    <name type="scientific">Marinobacterium aestuariivivens</name>
    <dbReference type="NCBI Taxonomy" id="1698799"/>
    <lineage>
        <taxon>Bacteria</taxon>
        <taxon>Pseudomonadati</taxon>
        <taxon>Pseudomonadota</taxon>
        <taxon>Gammaproteobacteria</taxon>
        <taxon>Oceanospirillales</taxon>
        <taxon>Oceanospirillaceae</taxon>
        <taxon>Marinobacterium</taxon>
    </lineage>
</organism>
<dbReference type="Gene3D" id="1.10.287.130">
    <property type="match status" value="1"/>
</dbReference>
<comment type="subcellular location">
    <subcellularLocation>
        <location evidence="2">Cell inner membrane</location>
        <topology evidence="2">Multi-pass membrane protein</topology>
    </subcellularLocation>
</comment>
<accession>A0ABW1ZZH7</accession>
<evidence type="ECO:0000259" key="15">
    <source>
        <dbReference type="PROSITE" id="PS50885"/>
    </source>
</evidence>
<dbReference type="Proteomes" id="UP001596422">
    <property type="component" value="Unassembled WGS sequence"/>
</dbReference>
<dbReference type="PANTHER" id="PTHR44936:SF5">
    <property type="entry name" value="SENSOR HISTIDINE KINASE ENVZ"/>
    <property type="match status" value="1"/>
</dbReference>
<keyword evidence="13 14" id="KW-0472">Membrane</keyword>
<evidence type="ECO:0000256" key="14">
    <source>
        <dbReference type="SAM" id="Phobius"/>
    </source>
</evidence>
<keyword evidence="4" id="KW-1003">Cell membrane</keyword>
<keyword evidence="9 16" id="KW-0418">Kinase</keyword>
<evidence type="ECO:0000313" key="17">
    <source>
        <dbReference type="Proteomes" id="UP001596422"/>
    </source>
</evidence>
<evidence type="ECO:0000256" key="1">
    <source>
        <dbReference type="ARBA" id="ARBA00000085"/>
    </source>
</evidence>
<name>A0ABW1ZZH7_9GAMM</name>
<keyword evidence="11 14" id="KW-1133">Transmembrane helix</keyword>
<reference evidence="17" key="1">
    <citation type="journal article" date="2019" name="Int. J. Syst. Evol. Microbiol.">
        <title>The Global Catalogue of Microorganisms (GCM) 10K type strain sequencing project: providing services to taxonomists for standard genome sequencing and annotation.</title>
        <authorList>
            <consortium name="The Broad Institute Genomics Platform"/>
            <consortium name="The Broad Institute Genome Sequencing Center for Infectious Disease"/>
            <person name="Wu L."/>
            <person name="Ma J."/>
        </authorList>
    </citation>
    <scope>NUCLEOTIDE SEQUENCE [LARGE SCALE GENOMIC DNA]</scope>
    <source>
        <strain evidence="17">NBRC 111756</strain>
    </source>
</reference>
<proteinExistence type="predicted"/>
<protein>
    <recommendedName>
        <fullName evidence="3">histidine kinase</fullName>
        <ecNumber evidence="3">2.7.13.3</ecNumber>
    </recommendedName>
</protein>
<gene>
    <name evidence="16" type="ORF">ACFQDL_10735</name>
</gene>
<dbReference type="Pfam" id="PF00672">
    <property type="entry name" value="HAMP"/>
    <property type="match status" value="1"/>
</dbReference>
<keyword evidence="12" id="KW-0902">Two-component regulatory system</keyword>
<comment type="catalytic activity">
    <reaction evidence="1">
        <text>ATP + protein L-histidine = ADP + protein N-phospho-L-histidine.</text>
        <dbReference type="EC" id="2.7.13.3"/>
    </reaction>
</comment>
<keyword evidence="6" id="KW-0808">Transferase</keyword>
<dbReference type="PANTHER" id="PTHR44936">
    <property type="entry name" value="SENSOR PROTEIN CREC"/>
    <property type="match status" value="1"/>
</dbReference>
<dbReference type="InterPro" id="IPR036097">
    <property type="entry name" value="HisK_dim/P_sf"/>
</dbReference>
<feature type="domain" description="HAMP" evidence="15">
    <location>
        <begin position="112"/>
        <end position="164"/>
    </location>
</feature>
<evidence type="ECO:0000313" key="16">
    <source>
        <dbReference type="EMBL" id="MFC6670509.1"/>
    </source>
</evidence>
<comment type="caution">
    <text evidence="16">The sequence shown here is derived from an EMBL/GenBank/DDBJ whole genome shotgun (WGS) entry which is preliminary data.</text>
</comment>
<keyword evidence="10" id="KW-0067">ATP-binding</keyword>
<dbReference type="Gene3D" id="6.10.340.10">
    <property type="match status" value="1"/>
</dbReference>
<dbReference type="InterPro" id="IPR003661">
    <property type="entry name" value="HisK_dim/P_dom"/>
</dbReference>
<keyword evidence="17" id="KW-1185">Reference proteome</keyword>
<evidence type="ECO:0000256" key="13">
    <source>
        <dbReference type="ARBA" id="ARBA00023136"/>
    </source>
</evidence>
<dbReference type="SMART" id="SM00304">
    <property type="entry name" value="HAMP"/>
    <property type="match status" value="1"/>
</dbReference>
<evidence type="ECO:0000256" key="4">
    <source>
        <dbReference type="ARBA" id="ARBA00022475"/>
    </source>
</evidence>
<dbReference type="CDD" id="cd06225">
    <property type="entry name" value="HAMP"/>
    <property type="match status" value="1"/>
</dbReference>